<proteinExistence type="predicted"/>
<organism evidence="1 2">
    <name type="scientific">Penicillium brevicompactum</name>
    <dbReference type="NCBI Taxonomy" id="5074"/>
    <lineage>
        <taxon>Eukaryota</taxon>
        <taxon>Fungi</taxon>
        <taxon>Dikarya</taxon>
        <taxon>Ascomycota</taxon>
        <taxon>Pezizomycotina</taxon>
        <taxon>Eurotiomycetes</taxon>
        <taxon>Eurotiomycetidae</taxon>
        <taxon>Eurotiales</taxon>
        <taxon>Aspergillaceae</taxon>
        <taxon>Penicillium</taxon>
    </lineage>
</organism>
<protein>
    <submittedName>
        <fullName evidence="1">Uncharacterized protein</fullName>
    </submittedName>
</protein>
<dbReference type="AlphaFoldDB" id="A0A9W9QWC4"/>
<accession>A0A9W9QWC4</accession>
<sequence length="93" mass="10252">MRSTNGSLYEGLQPPQVALEVTTELLQLRHLPTAGGGGSRLRKQVEKTLNLKEAVDNTLLSTDYLSSCAPFGELVEGRDREWPLPRFVVASIQ</sequence>
<evidence type="ECO:0000313" key="1">
    <source>
        <dbReference type="EMBL" id="KAJ5345643.1"/>
    </source>
</evidence>
<dbReference type="EMBL" id="JAPZBQ010000002">
    <property type="protein sequence ID" value="KAJ5345643.1"/>
    <property type="molecule type" value="Genomic_DNA"/>
</dbReference>
<reference evidence="1" key="2">
    <citation type="journal article" date="2023" name="IMA Fungus">
        <title>Comparative genomic study of the Penicillium genus elucidates a diverse pangenome and 15 lateral gene transfer events.</title>
        <authorList>
            <person name="Petersen C."/>
            <person name="Sorensen T."/>
            <person name="Nielsen M.R."/>
            <person name="Sondergaard T.E."/>
            <person name="Sorensen J.L."/>
            <person name="Fitzpatrick D.A."/>
            <person name="Frisvad J.C."/>
            <person name="Nielsen K.L."/>
        </authorList>
    </citation>
    <scope>NUCLEOTIDE SEQUENCE</scope>
    <source>
        <strain evidence="1">IBT 35673</strain>
    </source>
</reference>
<dbReference type="Proteomes" id="UP001147695">
    <property type="component" value="Unassembled WGS sequence"/>
</dbReference>
<comment type="caution">
    <text evidence="1">The sequence shown here is derived from an EMBL/GenBank/DDBJ whole genome shotgun (WGS) entry which is preliminary data.</text>
</comment>
<name>A0A9W9QWC4_PENBR</name>
<evidence type="ECO:0000313" key="2">
    <source>
        <dbReference type="Proteomes" id="UP001147695"/>
    </source>
</evidence>
<reference evidence="1" key="1">
    <citation type="submission" date="2022-12" db="EMBL/GenBank/DDBJ databases">
        <authorList>
            <person name="Petersen C."/>
        </authorList>
    </citation>
    <scope>NUCLEOTIDE SEQUENCE</scope>
    <source>
        <strain evidence="1">IBT 35673</strain>
    </source>
</reference>
<gene>
    <name evidence="1" type="ORF">N7452_003647</name>
</gene>